<dbReference type="OMA" id="LINCQCH"/>
<reference evidence="2" key="1">
    <citation type="journal article" date="2005" name="Nature">
        <title>The map-based sequence of the rice genome.</title>
        <authorList>
            <consortium name="International rice genome sequencing project (IRGSP)"/>
            <person name="Matsumoto T."/>
            <person name="Wu J."/>
            <person name="Kanamori H."/>
            <person name="Katayose Y."/>
            <person name="Fujisawa M."/>
            <person name="Namiki N."/>
            <person name="Mizuno H."/>
            <person name="Yamamoto K."/>
            <person name="Antonio B.A."/>
            <person name="Baba T."/>
            <person name="Sakata K."/>
            <person name="Nagamura Y."/>
            <person name="Aoki H."/>
            <person name="Arikawa K."/>
            <person name="Arita K."/>
            <person name="Bito T."/>
            <person name="Chiden Y."/>
            <person name="Fujitsuka N."/>
            <person name="Fukunaka R."/>
            <person name="Hamada M."/>
            <person name="Harada C."/>
            <person name="Hayashi A."/>
            <person name="Hijishita S."/>
            <person name="Honda M."/>
            <person name="Hosokawa S."/>
            <person name="Ichikawa Y."/>
            <person name="Idonuma A."/>
            <person name="Iijima M."/>
            <person name="Ikeda M."/>
            <person name="Ikeno M."/>
            <person name="Ito K."/>
            <person name="Ito S."/>
            <person name="Ito T."/>
            <person name="Ito Y."/>
            <person name="Ito Y."/>
            <person name="Iwabuchi A."/>
            <person name="Kamiya K."/>
            <person name="Karasawa W."/>
            <person name="Kurita K."/>
            <person name="Katagiri S."/>
            <person name="Kikuta A."/>
            <person name="Kobayashi H."/>
            <person name="Kobayashi N."/>
            <person name="Machita K."/>
            <person name="Maehara T."/>
            <person name="Masukawa M."/>
            <person name="Mizubayashi T."/>
            <person name="Mukai Y."/>
            <person name="Nagasaki H."/>
            <person name="Nagata Y."/>
            <person name="Naito S."/>
            <person name="Nakashima M."/>
            <person name="Nakama Y."/>
            <person name="Nakamichi Y."/>
            <person name="Nakamura M."/>
            <person name="Meguro A."/>
            <person name="Negishi M."/>
            <person name="Ohta I."/>
            <person name="Ohta T."/>
            <person name="Okamoto M."/>
            <person name="Ono N."/>
            <person name="Saji S."/>
            <person name="Sakaguchi M."/>
            <person name="Sakai K."/>
            <person name="Shibata M."/>
            <person name="Shimokawa T."/>
            <person name="Song J."/>
            <person name="Takazaki Y."/>
            <person name="Terasawa K."/>
            <person name="Tsugane M."/>
            <person name="Tsuji K."/>
            <person name="Ueda S."/>
            <person name="Waki K."/>
            <person name="Yamagata H."/>
            <person name="Yamamoto M."/>
            <person name="Yamamoto S."/>
            <person name="Yamane H."/>
            <person name="Yoshiki S."/>
            <person name="Yoshihara R."/>
            <person name="Yukawa K."/>
            <person name="Zhong H."/>
            <person name="Yano M."/>
            <person name="Yuan Q."/>
            <person name="Ouyang S."/>
            <person name="Liu J."/>
            <person name="Jones K.M."/>
            <person name="Gansberger K."/>
            <person name="Moffat K."/>
            <person name="Hill J."/>
            <person name="Bera J."/>
            <person name="Fadrosh D."/>
            <person name="Jin S."/>
            <person name="Johri S."/>
            <person name="Kim M."/>
            <person name="Overton L."/>
            <person name="Reardon M."/>
            <person name="Tsitrin T."/>
            <person name="Vuong H."/>
            <person name="Weaver B."/>
            <person name="Ciecko A."/>
            <person name="Tallon L."/>
            <person name="Jackson J."/>
            <person name="Pai G."/>
            <person name="Aken S.V."/>
            <person name="Utterback T."/>
            <person name="Reidmuller S."/>
            <person name="Feldblyum T."/>
            <person name="Hsiao J."/>
            <person name="Zismann V."/>
            <person name="Iobst S."/>
            <person name="de Vazeille A.R."/>
            <person name="Buell C.R."/>
            <person name="Ying K."/>
            <person name="Li Y."/>
            <person name="Lu T."/>
            <person name="Huang Y."/>
            <person name="Zhao Q."/>
            <person name="Feng Q."/>
            <person name="Zhang L."/>
            <person name="Zhu J."/>
            <person name="Weng Q."/>
            <person name="Mu J."/>
            <person name="Lu Y."/>
            <person name="Fan D."/>
            <person name="Liu Y."/>
            <person name="Guan J."/>
            <person name="Zhang Y."/>
            <person name="Yu S."/>
            <person name="Liu X."/>
            <person name="Zhang Y."/>
            <person name="Hong G."/>
            <person name="Han B."/>
            <person name="Choisne N."/>
            <person name="Demange N."/>
            <person name="Orjeda G."/>
            <person name="Samain S."/>
            <person name="Cattolico L."/>
            <person name="Pelletier E."/>
            <person name="Couloux A."/>
            <person name="Segurens B."/>
            <person name="Wincker P."/>
            <person name="D'Hont A."/>
            <person name="Scarpelli C."/>
            <person name="Weissenbach J."/>
            <person name="Salanoubat M."/>
            <person name="Quetier F."/>
            <person name="Yu Y."/>
            <person name="Kim H.R."/>
            <person name="Rambo T."/>
            <person name="Currie J."/>
            <person name="Collura K."/>
            <person name="Luo M."/>
            <person name="Yang T."/>
            <person name="Ammiraju J.S.S."/>
            <person name="Engler F."/>
            <person name="Soderlund C."/>
            <person name="Wing R.A."/>
            <person name="Palmer L.E."/>
            <person name="de la Bastide M."/>
            <person name="Spiegel L."/>
            <person name="Nascimento L."/>
            <person name="Zutavern T."/>
            <person name="O'Shaughnessy A."/>
            <person name="Dike S."/>
            <person name="Dedhia N."/>
            <person name="Preston R."/>
            <person name="Balija V."/>
            <person name="McCombie W.R."/>
            <person name="Chow T."/>
            <person name="Chen H."/>
            <person name="Chung M."/>
            <person name="Chen C."/>
            <person name="Shaw J."/>
            <person name="Wu H."/>
            <person name="Hsiao K."/>
            <person name="Chao Y."/>
            <person name="Chu M."/>
            <person name="Cheng C."/>
            <person name="Hour A."/>
            <person name="Lee P."/>
            <person name="Lin S."/>
            <person name="Lin Y."/>
            <person name="Liou J."/>
            <person name="Liu S."/>
            <person name="Hsing Y."/>
            <person name="Raghuvanshi S."/>
            <person name="Mohanty A."/>
            <person name="Bharti A.K."/>
            <person name="Gaur A."/>
            <person name="Gupta V."/>
            <person name="Kumar D."/>
            <person name="Ravi V."/>
            <person name="Vij S."/>
            <person name="Kapur A."/>
            <person name="Khurana P."/>
            <person name="Khurana P."/>
            <person name="Khurana J.P."/>
            <person name="Tyagi A.K."/>
            <person name="Gaikwad K."/>
            <person name="Singh A."/>
            <person name="Dalal V."/>
            <person name="Srivastava S."/>
            <person name="Dixit A."/>
            <person name="Pal A.K."/>
            <person name="Ghazi I.A."/>
            <person name="Yadav M."/>
            <person name="Pandit A."/>
            <person name="Bhargava A."/>
            <person name="Sureshbabu K."/>
            <person name="Batra K."/>
            <person name="Sharma T.R."/>
            <person name="Mohapatra T."/>
            <person name="Singh N.K."/>
            <person name="Messing J."/>
            <person name="Nelson A.B."/>
            <person name="Fuks G."/>
            <person name="Kavchok S."/>
            <person name="Keizer G."/>
            <person name="Linton E."/>
            <person name="Llaca V."/>
            <person name="Song R."/>
            <person name="Tanyolac B."/>
            <person name="Young S."/>
            <person name="Ho-Il K."/>
            <person name="Hahn J.H."/>
            <person name="Sangsakoo G."/>
            <person name="Vanavichit A."/>
            <person name="de Mattos Luiz.A.T."/>
            <person name="Zimmer P.D."/>
            <person name="Malone G."/>
            <person name="Dellagostin O."/>
            <person name="de Oliveira A.C."/>
            <person name="Bevan M."/>
            <person name="Bancroft I."/>
            <person name="Minx P."/>
            <person name="Cordum H."/>
            <person name="Wilson R."/>
            <person name="Cheng Z."/>
            <person name="Jin W."/>
            <person name="Jiang J."/>
            <person name="Leong S.A."/>
            <person name="Iwama H."/>
            <person name="Gojobori T."/>
            <person name="Itoh T."/>
            <person name="Niimura Y."/>
            <person name="Fujii Y."/>
            <person name="Habara T."/>
            <person name="Sakai H."/>
            <person name="Sato Y."/>
            <person name="Wilson G."/>
            <person name="Kumar K."/>
            <person name="McCouch S."/>
            <person name="Juretic N."/>
            <person name="Hoen D."/>
            <person name="Wright S."/>
            <person name="Bruskiewich R."/>
            <person name="Bureau T."/>
            <person name="Miyao A."/>
            <person name="Hirochika H."/>
            <person name="Nishikawa T."/>
            <person name="Kadowaki K."/>
            <person name="Sugiura M."/>
            <person name="Burr B."/>
            <person name="Sasaki T."/>
        </authorList>
    </citation>
    <scope>NUCLEOTIDE SEQUENCE [LARGE SCALE GENOMIC DNA]</scope>
    <source>
        <strain evidence="2">cv. Nipponbare</strain>
    </source>
</reference>
<dbReference type="Gramene" id="Os04t0117250-01">
    <property type="protein sequence ID" value="Os04t0117250-01"/>
    <property type="gene ID" value="Os04g0117250"/>
</dbReference>
<organism evidence="1 2">
    <name type="scientific">Oryza sativa subsp. japonica</name>
    <name type="common">Rice</name>
    <dbReference type="NCBI Taxonomy" id="39947"/>
    <lineage>
        <taxon>Eukaryota</taxon>
        <taxon>Viridiplantae</taxon>
        <taxon>Streptophyta</taxon>
        <taxon>Embryophyta</taxon>
        <taxon>Tracheophyta</taxon>
        <taxon>Spermatophyta</taxon>
        <taxon>Magnoliopsida</taxon>
        <taxon>Liliopsida</taxon>
        <taxon>Poales</taxon>
        <taxon>Poaceae</taxon>
        <taxon>BOP clade</taxon>
        <taxon>Oryzoideae</taxon>
        <taxon>Oryzeae</taxon>
        <taxon>Oryzinae</taxon>
        <taxon>Oryza</taxon>
        <taxon>Oryza sativa</taxon>
    </lineage>
</organism>
<evidence type="ECO:0000313" key="1">
    <source>
        <dbReference type="EMBL" id="BAS87618.1"/>
    </source>
</evidence>
<reference evidence="1 2" key="2">
    <citation type="journal article" date="2013" name="Plant Cell Physiol.">
        <title>Rice Annotation Project Database (RAP-DB): an integrative and interactive database for rice genomics.</title>
        <authorList>
            <person name="Sakai H."/>
            <person name="Lee S.S."/>
            <person name="Tanaka T."/>
            <person name="Numa H."/>
            <person name="Kim J."/>
            <person name="Kawahara Y."/>
            <person name="Wakimoto H."/>
            <person name="Yang C.C."/>
            <person name="Iwamoto M."/>
            <person name="Abe T."/>
            <person name="Yamada Y."/>
            <person name="Muto A."/>
            <person name="Inokuchi H."/>
            <person name="Ikemura T."/>
            <person name="Matsumoto T."/>
            <person name="Sasaki T."/>
            <person name="Itoh T."/>
        </authorList>
    </citation>
    <scope>NUCLEOTIDE SEQUENCE [LARGE SCALE GENOMIC DNA]</scope>
    <source>
        <strain evidence="2">cv. Nipponbare</strain>
    </source>
</reference>
<name>A0A0P0W627_ORYSJ</name>
<keyword evidence="2" id="KW-1185">Reference proteome</keyword>
<dbReference type="AlphaFoldDB" id="A0A0P0W627"/>
<dbReference type="InParanoid" id="A0A0P0W627"/>
<evidence type="ECO:0000313" key="2">
    <source>
        <dbReference type="Proteomes" id="UP000059680"/>
    </source>
</evidence>
<dbReference type="EMBL" id="AP014960">
    <property type="protein sequence ID" value="BAS87618.1"/>
    <property type="molecule type" value="Genomic_DNA"/>
</dbReference>
<dbReference type="PaxDb" id="39947-A0A0P0W627"/>
<proteinExistence type="predicted"/>
<accession>A0A0P0W627</accession>
<reference evidence="1 2" key="3">
    <citation type="journal article" date="2013" name="Rice">
        <title>Improvement of the Oryza sativa Nipponbare reference genome using next generation sequence and optical map data.</title>
        <authorList>
            <person name="Kawahara Y."/>
            <person name="de la Bastide M."/>
            <person name="Hamilton J.P."/>
            <person name="Kanamori H."/>
            <person name="McCombie W.R."/>
            <person name="Ouyang S."/>
            <person name="Schwartz D.C."/>
            <person name="Tanaka T."/>
            <person name="Wu J."/>
            <person name="Zhou S."/>
            <person name="Childs K.L."/>
            <person name="Davidson R.M."/>
            <person name="Lin H."/>
            <person name="Quesada-Ocampo L."/>
            <person name="Vaillancourt B."/>
            <person name="Sakai H."/>
            <person name="Lee S.S."/>
            <person name="Kim J."/>
            <person name="Numa H."/>
            <person name="Itoh T."/>
            <person name="Buell C.R."/>
            <person name="Matsumoto T."/>
        </authorList>
    </citation>
    <scope>NUCLEOTIDE SEQUENCE [LARGE SCALE GENOMIC DNA]</scope>
    <source>
        <strain evidence="2">cv. Nipponbare</strain>
    </source>
</reference>
<protein>
    <submittedName>
        <fullName evidence="1">Os04g0117250 protein</fullName>
    </submittedName>
</protein>
<sequence length="122" mass="13934">MTYWEHKGAMQMQFLGIKVSLINCQCHNPYQQLHKSGYQTYCGWLLVTWSWGELTACGYGGVGVFTFGTRNIGEKSNGWTTGDAEDFACCLAEHRCRPCMVDMLSACIKLLYEIHEEKKTYN</sequence>
<gene>
    <name evidence="1" type="ordered locus">Os04g0117250</name>
    <name evidence="1" type="ORF">OSNPB_040117250</name>
</gene>
<dbReference type="Proteomes" id="UP000059680">
    <property type="component" value="Chromosome 4"/>
</dbReference>